<dbReference type="InterPro" id="IPR013324">
    <property type="entry name" value="RNA_pol_sigma_r3/r4-like"/>
</dbReference>
<keyword evidence="8" id="KW-1185">Reference proteome</keyword>
<organism evidence="7 8">
    <name type="scientific">Sphingobacterium faecale</name>
    <dbReference type="NCBI Taxonomy" id="2803775"/>
    <lineage>
        <taxon>Bacteria</taxon>
        <taxon>Pseudomonadati</taxon>
        <taxon>Bacteroidota</taxon>
        <taxon>Sphingobacteriia</taxon>
        <taxon>Sphingobacteriales</taxon>
        <taxon>Sphingobacteriaceae</taxon>
        <taxon>Sphingobacterium</taxon>
    </lineage>
</organism>
<dbReference type="Gene3D" id="1.10.1740.10">
    <property type="match status" value="1"/>
</dbReference>
<gene>
    <name evidence="7" type="ORF">JKG61_00390</name>
</gene>
<dbReference type="Pfam" id="PF04542">
    <property type="entry name" value="Sigma70_r2"/>
    <property type="match status" value="1"/>
</dbReference>
<dbReference type="SUPFAM" id="SSF88946">
    <property type="entry name" value="Sigma2 domain of RNA polymerase sigma factors"/>
    <property type="match status" value="1"/>
</dbReference>
<protein>
    <submittedName>
        <fullName evidence="7">RNA polymerase sigma-70 factor</fullName>
    </submittedName>
</protein>
<dbReference type="SUPFAM" id="SSF88659">
    <property type="entry name" value="Sigma3 and sigma4 domains of RNA polymerase sigma factors"/>
    <property type="match status" value="1"/>
</dbReference>
<dbReference type="PANTHER" id="PTHR43133:SF46">
    <property type="entry name" value="RNA POLYMERASE SIGMA-70 FACTOR ECF SUBFAMILY"/>
    <property type="match status" value="1"/>
</dbReference>
<keyword evidence="4" id="KW-0804">Transcription</keyword>
<evidence type="ECO:0000259" key="5">
    <source>
        <dbReference type="Pfam" id="PF04542"/>
    </source>
</evidence>
<dbReference type="InterPro" id="IPR014284">
    <property type="entry name" value="RNA_pol_sigma-70_dom"/>
</dbReference>
<dbReference type="EMBL" id="JAERTY010000001">
    <property type="protein sequence ID" value="MBL1407198.1"/>
    <property type="molecule type" value="Genomic_DNA"/>
</dbReference>
<evidence type="ECO:0000259" key="6">
    <source>
        <dbReference type="Pfam" id="PF08281"/>
    </source>
</evidence>
<reference evidence="7 8" key="1">
    <citation type="submission" date="2021-01" db="EMBL/GenBank/DDBJ databases">
        <title>C459-1 draft genome sequence.</title>
        <authorList>
            <person name="Zhang X.-F."/>
        </authorList>
    </citation>
    <scope>NUCLEOTIDE SEQUENCE [LARGE SCALE GENOMIC DNA]</scope>
    <source>
        <strain evidence="8">C459-1</strain>
    </source>
</reference>
<dbReference type="NCBIfam" id="TIGR02985">
    <property type="entry name" value="Sig70_bacteroi1"/>
    <property type="match status" value="1"/>
</dbReference>
<sequence length="184" mass="21768">MAKHTLHIDTQLVQALKRGEAEALDALYDKYWEHLLAISYKFLKDKDHAEEVVQEVFISLWRRKDQLQIDNLPNYLATAVKFSTFRFLQSAKRRKEIEEAVYINEFVKADDKIEAKFLKEYVDGLVEELPTKCKLVFRLSRDEQMTNREISEELSISKKAVEWHITNALKAIRKGLKYFKIILF</sequence>
<comment type="caution">
    <text evidence="7">The sequence shown here is derived from an EMBL/GenBank/DDBJ whole genome shotgun (WGS) entry which is preliminary data.</text>
</comment>
<dbReference type="InterPro" id="IPR013325">
    <property type="entry name" value="RNA_pol_sigma_r2"/>
</dbReference>
<evidence type="ECO:0000256" key="1">
    <source>
        <dbReference type="ARBA" id="ARBA00010641"/>
    </source>
</evidence>
<dbReference type="InterPro" id="IPR013249">
    <property type="entry name" value="RNA_pol_sigma70_r4_t2"/>
</dbReference>
<accession>A0ABS1QXQ0</accession>
<comment type="similarity">
    <text evidence="1">Belongs to the sigma-70 factor family. ECF subfamily.</text>
</comment>
<keyword evidence="2" id="KW-0805">Transcription regulation</keyword>
<dbReference type="InterPro" id="IPR039425">
    <property type="entry name" value="RNA_pol_sigma-70-like"/>
</dbReference>
<evidence type="ECO:0000256" key="4">
    <source>
        <dbReference type="ARBA" id="ARBA00023163"/>
    </source>
</evidence>
<dbReference type="NCBIfam" id="TIGR02937">
    <property type="entry name" value="sigma70-ECF"/>
    <property type="match status" value="1"/>
</dbReference>
<evidence type="ECO:0000256" key="2">
    <source>
        <dbReference type="ARBA" id="ARBA00023015"/>
    </source>
</evidence>
<dbReference type="Gene3D" id="1.10.10.10">
    <property type="entry name" value="Winged helix-like DNA-binding domain superfamily/Winged helix DNA-binding domain"/>
    <property type="match status" value="1"/>
</dbReference>
<evidence type="ECO:0000256" key="3">
    <source>
        <dbReference type="ARBA" id="ARBA00023082"/>
    </source>
</evidence>
<dbReference type="InterPro" id="IPR036388">
    <property type="entry name" value="WH-like_DNA-bd_sf"/>
</dbReference>
<evidence type="ECO:0000313" key="7">
    <source>
        <dbReference type="EMBL" id="MBL1407198.1"/>
    </source>
</evidence>
<name>A0ABS1QXQ0_9SPHI</name>
<keyword evidence="3" id="KW-0731">Sigma factor</keyword>
<dbReference type="InterPro" id="IPR014327">
    <property type="entry name" value="RNA_pol_sigma70_bacteroid"/>
</dbReference>
<proteinExistence type="inferred from homology"/>
<dbReference type="Proteomes" id="UP000625283">
    <property type="component" value="Unassembled WGS sequence"/>
</dbReference>
<feature type="domain" description="RNA polymerase sigma factor 70 region 4 type 2" evidence="6">
    <location>
        <begin position="120"/>
        <end position="172"/>
    </location>
</feature>
<dbReference type="Pfam" id="PF08281">
    <property type="entry name" value="Sigma70_r4_2"/>
    <property type="match status" value="1"/>
</dbReference>
<evidence type="ECO:0000313" key="8">
    <source>
        <dbReference type="Proteomes" id="UP000625283"/>
    </source>
</evidence>
<dbReference type="InterPro" id="IPR007627">
    <property type="entry name" value="RNA_pol_sigma70_r2"/>
</dbReference>
<dbReference type="PANTHER" id="PTHR43133">
    <property type="entry name" value="RNA POLYMERASE ECF-TYPE SIGMA FACTO"/>
    <property type="match status" value="1"/>
</dbReference>
<feature type="domain" description="RNA polymerase sigma-70 region 2" evidence="5">
    <location>
        <begin position="27"/>
        <end position="93"/>
    </location>
</feature>
<dbReference type="RefSeq" id="WP_202101019.1">
    <property type="nucleotide sequence ID" value="NZ_JAERTY010000001.1"/>
</dbReference>